<dbReference type="Proteomes" id="UP001501094">
    <property type="component" value="Unassembled WGS sequence"/>
</dbReference>
<dbReference type="EMBL" id="BAAANL010000010">
    <property type="protein sequence ID" value="GAA1874794.1"/>
    <property type="molecule type" value="Genomic_DNA"/>
</dbReference>
<dbReference type="RefSeq" id="WP_344106095.1">
    <property type="nucleotide sequence ID" value="NZ_BAAANL010000010.1"/>
</dbReference>
<dbReference type="InterPro" id="IPR007374">
    <property type="entry name" value="ASCH_domain"/>
</dbReference>
<dbReference type="SUPFAM" id="SSF88697">
    <property type="entry name" value="PUA domain-like"/>
    <property type="match status" value="1"/>
</dbReference>
<evidence type="ECO:0000256" key="1">
    <source>
        <dbReference type="SAM" id="MobiDB-lite"/>
    </source>
</evidence>
<feature type="compositionally biased region" description="Low complexity" evidence="1">
    <location>
        <begin position="19"/>
        <end position="36"/>
    </location>
</feature>
<protein>
    <recommendedName>
        <fullName evidence="2">ASCH domain-containing protein</fullName>
    </recommendedName>
</protein>
<feature type="region of interest" description="Disordered" evidence="1">
    <location>
        <begin position="1"/>
        <end position="78"/>
    </location>
</feature>
<dbReference type="InterPro" id="IPR015947">
    <property type="entry name" value="PUA-like_sf"/>
</dbReference>
<evidence type="ECO:0000313" key="3">
    <source>
        <dbReference type="EMBL" id="GAA1874794.1"/>
    </source>
</evidence>
<feature type="domain" description="ASCH" evidence="2">
    <location>
        <begin position="119"/>
        <end position="241"/>
    </location>
</feature>
<comment type="caution">
    <text evidence="3">The sequence shown here is derived from an EMBL/GenBank/DDBJ whole genome shotgun (WGS) entry which is preliminary data.</text>
</comment>
<evidence type="ECO:0000259" key="2">
    <source>
        <dbReference type="SMART" id="SM01022"/>
    </source>
</evidence>
<dbReference type="InterPro" id="IPR009326">
    <property type="entry name" value="DUF984"/>
</dbReference>
<dbReference type="PANTHER" id="PTHR39203">
    <property type="entry name" value="CYTOPLASMIC PROTEIN-RELATED"/>
    <property type="match status" value="1"/>
</dbReference>
<dbReference type="Pfam" id="PF04266">
    <property type="entry name" value="ASCH"/>
    <property type="match status" value="1"/>
</dbReference>
<gene>
    <name evidence="3" type="ORF">GCM10009751_38010</name>
</gene>
<feature type="compositionally biased region" description="Low complexity" evidence="1">
    <location>
        <begin position="64"/>
        <end position="73"/>
    </location>
</feature>
<dbReference type="SMART" id="SM01022">
    <property type="entry name" value="ASCH"/>
    <property type="match status" value="1"/>
</dbReference>
<organism evidence="3 4">
    <name type="scientific">Myceligenerans crystallogenes</name>
    <dbReference type="NCBI Taxonomy" id="316335"/>
    <lineage>
        <taxon>Bacteria</taxon>
        <taxon>Bacillati</taxon>
        <taxon>Actinomycetota</taxon>
        <taxon>Actinomycetes</taxon>
        <taxon>Micrococcales</taxon>
        <taxon>Promicromonosporaceae</taxon>
        <taxon>Myceligenerans</taxon>
    </lineage>
</organism>
<feature type="compositionally biased region" description="Acidic residues" evidence="1">
    <location>
        <begin position="37"/>
        <end position="63"/>
    </location>
</feature>
<dbReference type="CDD" id="cd06553">
    <property type="entry name" value="ASCH_Ef3133_like"/>
    <property type="match status" value="1"/>
</dbReference>
<keyword evidence="4" id="KW-1185">Reference proteome</keyword>
<sequence length="243" mass="25900">MSDETREPGTNDVAEPLDGAGTATAGEAAGKAVVDEAAADETAGGDEDLPDELAEDDEDDDFDPAAVDPGDFAYDSDEDDDVAAAVQDFWEMVRPYAGMAKTGVVTGVLASETVPPPAWAFGEDPQQADDLLDLVLDGTKTATSSAAWDYEDAGEPLPEAGELSILLDGSGQPRALIRSTSVEILPFDEIDDDIAEAEGEGDATLESWRADHESFFRRYLSEGREFAPDMPIVVERFEVLYPS</sequence>
<name>A0ABN2NQV1_9MICO</name>
<proteinExistence type="predicted"/>
<evidence type="ECO:0000313" key="4">
    <source>
        <dbReference type="Proteomes" id="UP001501094"/>
    </source>
</evidence>
<accession>A0ABN2NQV1</accession>
<dbReference type="Gene3D" id="3.10.400.10">
    <property type="entry name" value="Sulfate adenylyltransferase"/>
    <property type="match status" value="1"/>
</dbReference>
<dbReference type="PANTHER" id="PTHR39203:SF1">
    <property type="entry name" value="CYTOPLASMIC PROTEIN"/>
    <property type="match status" value="1"/>
</dbReference>
<reference evidence="3 4" key="1">
    <citation type="journal article" date="2019" name="Int. J. Syst. Evol. Microbiol.">
        <title>The Global Catalogue of Microorganisms (GCM) 10K type strain sequencing project: providing services to taxonomists for standard genome sequencing and annotation.</title>
        <authorList>
            <consortium name="The Broad Institute Genomics Platform"/>
            <consortium name="The Broad Institute Genome Sequencing Center for Infectious Disease"/>
            <person name="Wu L."/>
            <person name="Ma J."/>
        </authorList>
    </citation>
    <scope>NUCLEOTIDE SEQUENCE [LARGE SCALE GENOMIC DNA]</scope>
    <source>
        <strain evidence="3 4">JCM 14326</strain>
    </source>
</reference>